<evidence type="ECO:0000313" key="16">
    <source>
        <dbReference type="EMBL" id="PIK46887.1"/>
    </source>
</evidence>
<dbReference type="Pfam" id="PF24973">
    <property type="entry name" value="EGF_LMN_ATRN"/>
    <property type="match status" value="1"/>
</dbReference>
<feature type="domain" description="Laminin IV type A" evidence="15">
    <location>
        <begin position="1"/>
        <end position="92"/>
    </location>
</feature>
<dbReference type="PROSITE" id="PS51115">
    <property type="entry name" value="LAMININ_IVA"/>
    <property type="match status" value="1"/>
</dbReference>
<dbReference type="Pfam" id="PF00052">
    <property type="entry name" value="Laminin_B"/>
    <property type="match status" value="1"/>
</dbReference>
<dbReference type="FunFam" id="2.10.25.10:FF:000106">
    <property type="entry name" value="Heparan sulfate proteoglycan 2"/>
    <property type="match status" value="1"/>
</dbReference>
<dbReference type="STRING" id="307972.A0A2G8KFW3"/>
<feature type="disulfide bond" evidence="11">
    <location>
        <begin position="236"/>
        <end position="253"/>
    </location>
</feature>
<organism evidence="16 17">
    <name type="scientific">Stichopus japonicus</name>
    <name type="common">Sea cucumber</name>
    <dbReference type="NCBI Taxonomy" id="307972"/>
    <lineage>
        <taxon>Eukaryota</taxon>
        <taxon>Metazoa</taxon>
        <taxon>Echinodermata</taxon>
        <taxon>Eleutherozoa</taxon>
        <taxon>Echinozoa</taxon>
        <taxon>Holothuroidea</taxon>
        <taxon>Aspidochirotacea</taxon>
        <taxon>Aspidochirotida</taxon>
        <taxon>Stichopodidae</taxon>
        <taxon>Apostichopus</taxon>
    </lineage>
</organism>
<evidence type="ECO:0000256" key="12">
    <source>
        <dbReference type="SAM" id="Coils"/>
    </source>
</evidence>
<keyword evidence="3" id="KW-0272">Extracellular matrix</keyword>
<comment type="subcellular location">
    <subcellularLocation>
        <location evidence="1">Secreted</location>
        <location evidence="1">Extracellular space</location>
        <location evidence="1">Extracellular matrix</location>
        <location evidence="1">Basement membrane</location>
    </subcellularLocation>
</comment>
<dbReference type="InterPro" id="IPR050372">
    <property type="entry name" value="Neurexin-related_CASP"/>
</dbReference>
<keyword evidence="2" id="KW-0964">Secreted</keyword>
<dbReference type="CDD" id="cd00055">
    <property type="entry name" value="EGF_Lam"/>
    <property type="match status" value="3"/>
</dbReference>
<keyword evidence="8" id="KW-0325">Glycoprotein</keyword>
<dbReference type="InterPro" id="IPR002049">
    <property type="entry name" value="LE_dom"/>
</dbReference>
<sequence length="1741" mass="190959">MVLDGTMVMKGRGETTFMFKVELLEQNFVFRGTNSNPTRADFMMVLAQLKTVLIRANVVQNVGTTILSKVSVDVGSRGSPSDDDVQAYAVEQCRCPQGYAGTSCEKCSEGYVRVSEGPYLGTCRPCKCNQHATSCQDGSGACVDCQDNTAGLQCEICAPGYYGDATQGTSEDCKKCACPLAQPQNNFSPTCNLLTDGRHNCTACLEGYVGRFCESCEDGYFGDPLMLNGSCQPCECNAAGAVSPLCNKSNGLCHCKEGVSGDKCNECPVGFTLDGDGCITCMEDACGGTLLEELNKMEGSFNISFDASLFVIIPWSRYYRLENQTAVVTSAISLFQEDLSVVKPLIKSSAREVDKRKLDGVKLLAQMEDLGSRSKTSVNSTHLNLQRSLRLQRNITNLMMNLNNSYDELQRKCTHKSRCPWQPTTNYSNEREKFYLKLKKGIFKMSQITQSKNIEITYCHSSLRLSVAAFELSSSSALRLTELREAIVNVSQTLSDLRDDLRELLNMSDASGTKIRAASSLNNDSATSLKTLKKYSRRTESIVKKIKKVLESAGELTNSSRVSISLQTNRFRGAENASLIAAVAADGAYNEVKCIVAVFSQCNFCLAGAYNQTFLRDDRRLTEVALELKLLSEDQRSLVVALKERISKVAKNLKQGRKKVKRLQKKMTKAETSLESIVTALPPLEEKDLSSTANFIRHLATDTYNKSSLSAIEAESYINKLQQLEYSLSTISHDMADCQNFTDRARSNVISTKKTVGNFYSVTSFLDNKAMVIQRSGSKVQGDITNLRKLIRTAKNEVSKIKLSLSSSGNCSRVYRPATSPSAYNSLAFTVKIGRPNNQLFYIGGNGSDFLSVETIDYQVIYKWNVGSGIGVVSSPIIMDLDKWYRIEATRVSQTGYLLVEDVENPKNAPPVSGSAPVGRTILDINEHSLMFIGGVPSSHELKVVNTQNFEGCMGEVIFDDVSVGLWNFESIEGDCQACASSPKILQERRYGFDGSGYSMVRAPSSFLANFIYIAFSVRTLSQDALLFFMSSADQADFVSVELKDGRVVSKLDLGEGFIFKGAQIWIPDFTVACSLYVNGLKVASAATAVSSDGLTLAPFTKMYIGGLPFNFPMRRDVTTNAFRGCLKDFNLYRSTQDLLQPGQSFGITENCVPSKVERSVGLAGSGSVALRPVALGREADITLTFTTLQEDAVILAAGDLQTRKKRDVNFDAVDVSYTFALVKGLLQVQVNAGQGRLTLETRKSDGKLNDGRPHVILMQKSDKRIRITIDDLNTRSGRLPGTNVLIPARSPLYVGNTMAGIAISRQVRSLPPFSGCIENLVIMGKLLAFNNATEFRNAEIGFCGPLSLPPPQPTEQPSLGPSGELTSRPNALVRSCHNPATPDSIPYGLRFGITTESYATVDIVPAEISKVFTMSVELRTVKEYGMIFYMADRLERNYCALMLMKGFVLFIFNIGTGSATILTDYAIDDGYWHVIHLTRNRKTGTIQVDGQGKRRVRTIGSASRLNVASPLYVGGLPKDFQTKQIGEEIGSFSGCIRKLELNNKIIDLPDVAMETKGTSLCYTDTEPGAFFPGDGYIIQESNLQLQRDMSIELEFKTSSKDGVLFGLVNEGSAYIILELKNLAINLRSSNGEETFLVTFNNPPVLSLCDNEWHSIIVKITLGKLELEVDGNNTIATHRMPGSAGGRYLLFAGGISDGFLLDEWAPPYHGCLRNFVFNGSRKEFALAEDIQGAVPDKCPYV</sequence>
<dbReference type="InterPro" id="IPR056863">
    <property type="entry name" value="LMN_ATRN_NET-like_EGF"/>
</dbReference>
<dbReference type="PROSITE" id="PS50027">
    <property type="entry name" value="EGF_LAM_2"/>
    <property type="match status" value="2"/>
</dbReference>
<dbReference type="Pfam" id="PF00053">
    <property type="entry name" value="EGF_laminin"/>
    <property type="match status" value="3"/>
</dbReference>
<keyword evidence="5" id="KW-0677">Repeat</keyword>
<feature type="disulfide bond" evidence="10">
    <location>
        <begin position="1317"/>
        <end position="1344"/>
    </location>
</feature>
<keyword evidence="12" id="KW-0175">Coiled coil</keyword>
<dbReference type="Gene3D" id="2.60.120.200">
    <property type="match status" value="6"/>
</dbReference>
<feature type="disulfide bond" evidence="11">
    <location>
        <begin position="255"/>
        <end position="264"/>
    </location>
</feature>
<dbReference type="PANTHER" id="PTHR15036:SF65">
    <property type="entry name" value="LAMININ SUBUNIT ALPHA-2"/>
    <property type="match status" value="1"/>
</dbReference>
<comment type="caution">
    <text evidence="16">The sequence shown here is derived from an EMBL/GenBank/DDBJ whole genome shotgun (WGS) entry which is preliminary data.</text>
</comment>
<evidence type="ECO:0000256" key="6">
    <source>
        <dbReference type="ARBA" id="ARBA00022869"/>
    </source>
</evidence>
<feature type="domain" description="Laminin G" evidence="13">
    <location>
        <begin position="802"/>
        <end position="976"/>
    </location>
</feature>
<dbReference type="Pfam" id="PF02210">
    <property type="entry name" value="Laminin_G_2"/>
    <property type="match status" value="2"/>
</dbReference>
<dbReference type="InterPro" id="IPR000034">
    <property type="entry name" value="Laminin_IV"/>
</dbReference>
<evidence type="ECO:0000256" key="11">
    <source>
        <dbReference type="PROSITE-ProRule" id="PRU00460"/>
    </source>
</evidence>
<dbReference type="InterPro" id="IPR013320">
    <property type="entry name" value="ConA-like_dom_sf"/>
</dbReference>
<dbReference type="FunFam" id="2.10.25.10:FF:000033">
    <property type="entry name" value="Laminin subunit alpha 2"/>
    <property type="match status" value="1"/>
</dbReference>
<evidence type="ECO:0000256" key="10">
    <source>
        <dbReference type="PROSITE-ProRule" id="PRU00122"/>
    </source>
</evidence>
<dbReference type="SMART" id="SM00181">
    <property type="entry name" value="EGF"/>
    <property type="match status" value="3"/>
</dbReference>
<feature type="domain" description="Laminin G" evidence="13">
    <location>
        <begin position="1158"/>
        <end position="1344"/>
    </location>
</feature>
<name>A0A2G8KFW3_STIJA</name>
<feature type="coiled-coil region" evidence="12">
    <location>
        <begin position="646"/>
        <end position="673"/>
    </location>
</feature>
<evidence type="ECO:0000256" key="5">
    <source>
        <dbReference type="ARBA" id="ARBA00022737"/>
    </source>
</evidence>
<dbReference type="Gene3D" id="2.10.25.10">
    <property type="entry name" value="Laminin"/>
    <property type="match status" value="4"/>
</dbReference>
<feature type="coiled-coil region" evidence="12">
    <location>
        <begin position="480"/>
        <end position="507"/>
    </location>
</feature>
<dbReference type="CDD" id="cd00185">
    <property type="entry name" value="TNFRSF"/>
    <property type="match status" value="1"/>
</dbReference>
<proteinExistence type="predicted"/>
<evidence type="ECO:0000256" key="4">
    <source>
        <dbReference type="ARBA" id="ARBA00022729"/>
    </source>
</evidence>
<keyword evidence="4" id="KW-0732">Signal</keyword>
<feature type="domain" description="Laminin EGF-like" evidence="14">
    <location>
        <begin position="234"/>
        <end position="280"/>
    </location>
</feature>
<evidence type="ECO:0000256" key="8">
    <source>
        <dbReference type="ARBA" id="ARBA00023180"/>
    </source>
</evidence>
<dbReference type="InterPro" id="IPR001791">
    <property type="entry name" value="Laminin_G"/>
</dbReference>
<keyword evidence="9 11" id="KW-0424">Laminin EGF-like domain</keyword>
<dbReference type="SMART" id="SM00180">
    <property type="entry name" value="EGF_Lam"/>
    <property type="match status" value="4"/>
</dbReference>
<keyword evidence="7 11" id="KW-1015">Disulfide bond</keyword>
<feature type="disulfide bond" evidence="11">
    <location>
        <begin position="234"/>
        <end position="246"/>
    </location>
</feature>
<accession>A0A2G8KFW3</accession>
<reference evidence="16 17" key="1">
    <citation type="journal article" date="2017" name="PLoS Biol.">
        <title>The sea cucumber genome provides insights into morphological evolution and visceral regeneration.</title>
        <authorList>
            <person name="Zhang X."/>
            <person name="Sun L."/>
            <person name="Yuan J."/>
            <person name="Sun Y."/>
            <person name="Gao Y."/>
            <person name="Zhang L."/>
            <person name="Li S."/>
            <person name="Dai H."/>
            <person name="Hamel J.F."/>
            <person name="Liu C."/>
            <person name="Yu Y."/>
            <person name="Liu S."/>
            <person name="Lin W."/>
            <person name="Guo K."/>
            <person name="Jin S."/>
            <person name="Xu P."/>
            <person name="Storey K.B."/>
            <person name="Huan P."/>
            <person name="Zhang T."/>
            <person name="Zhou Y."/>
            <person name="Zhang J."/>
            <person name="Lin C."/>
            <person name="Li X."/>
            <person name="Xing L."/>
            <person name="Huo D."/>
            <person name="Sun M."/>
            <person name="Wang L."/>
            <person name="Mercier A."/>
            <person name="Li F."/>
            <person name="Yang H."/>
            <person name="Xiang J."/>
        </authorList>
    </citation>
    <scope>NUCLEOTIDE SEQUENCE [LARGE SCALE GENOMIC DNA]</scope>
    <source>
        <strain evidence="16">Shaxun</strain>
        <tissue evidence="16">Muscle</tissue>
    </source>
</reference>
<dbReference type="GO" id="GO:0005604">
    <property type="term" value="C:basement membrane"/>
    <property type="evidence" value="ECO:0007669"/>
    <property type="project" value="UniProtKB-SubCell"/>
</dbReference>
<gene>
    <name evidence="16" type="ORF">BSL78_16261</name>
</gene>
<dbReference type="Pfam" id="PF00054">
    <property type="entry name" value="Laminin_G_1"/>
    <property type="match status" value="3"/>
</dbReference>
<dbReference type="OrthoDB" id="10011303at2759"/>
<keyword evidence="17" id="KW-1185">Reference proteome</keyword>
<dbReference type="SUPFAM" id="SSF49899">
    <property type="entry name" value="Concanavalin A-like lectins/glucanases"/>
    <property type="match status" value="5"/>
</dbReference>
<dbReference type="Proteomes" id="UP000230750">
    <property type="component" value="Unassembled WGS sequence"/>
</dbReference>
<dbReference type="PANTHER" id="PTHR15036">
    <property type="entry name" value="PIKACHURIN-LIKE PROTEIN"/>
    <property type="match status" value="1"/>
</dbReference>
<evidence type="ECO:0000256" key="1">
    <source>
        <dbReference type="ARBA" id="ARBA00004302"/>
    </source>
</evidence>
<evidence type="ECO:0000259" key="14">
    <source>
        <dbReference type="PROSITE" id="PS50027"/>
    </source>
</evidence>
<dbReference type="SUPFAM" id="SSF57196">
    <property type="entry name" value="EGF/Laminin"/>
    <property type="match status" value="3"/>
</dbReference>
<evidence type="ECO:0000256" key="9">
    <source>
        <dbReference type="ARBA" id="ARBA00023292"/>
    </source>
</evidence>
<evidence type="ECO:0000256" key="3">
    <source>
        <dbReference type="ARBA" id="ARBA00022530"/>
    </source>
</evidence>
<keyword evidence="6" id="KW-0084">Basement membrane</keyword>
<dbReference type="GO" id="GO:0016020">
    <property type="term" value="C:membrane"/>
    <property type="evidence" value="ECO:0007669"/>
    <property type="project" value="UniProtKB-SubCell"/>
</dbReference>
<dbReference type="InterPro" id="IPR000742">
    <property type="entry name" value="EGF"/>
</dbReference>
<evidence type="ECO:0000256" key="7">
    <source>
        <dbReference type="ARBA" id="ARBA00023157"/>
    </source>
</evidence>
<feature type="domain" description="Laminin G" evidence="13">
    <location>
        <begin position="1567"/>
        <end position="1738"/>
    </location>
</feature>
<evidence type="ECO:0000313" key="17">
    <source>
        <dbReference type="Proteomes" id="UP000230750"/>
    </source>
</evidence>
<evidence type="ECO:0000259" key="13">
    <source>
        <dbReference type="PROSITE" id="PS50025"/>
    </source>
</evidence>
<feature type="domain" description="Laminin G" evidence="13">
    <location>
        <begin position="990"/>
        <end position="1152"/>
    </location>
</feature>
<feature type="domain" description="Laminin G" evidence="13">
    <location>
        <begin position="1389"/>
        <end position="1562"/>
    </location>
</feature>
<dbReference type="EMBL" id="MRZV01000616">
    <property type="protein sequence ID" value="PIK46887.1"/>
    <property type="molecule type" value="Genomic_DNA"/>
</dbReference>
<dbReference type="PROSITE" id="PS50025">
    <property type="entry name" value="LAM_G_DOMAIN"/>
    <property type="match status" value="5"/>
</dbReference>
<dbReference type="CDD" id="cd00110">
    <property type="entry name" value="LamG"/>
    <property type="match status" value="5"/>
</dbReference>
<dbReference type="PROSITE" id="PS01248">
    <property type="entry name" value="EGF_LAM_1"/>
    <property type="match status" value="3"/>
</dbReference>
<dbReference type="GO" id="GO:0005576">
    <property type="term" value="C:extracellular region"/>
    <property type="evidence" value="ECO:0007669"/>
    <property type="project" value="UniProtKB-ARBA"/>
</dbReference>
<feature type="disulfide bond" evidence="11">
    <location>
        <begin position="145"/>
        <end position="154"/>
    </location>
</feature>
<evidence type="ECO:0000256" key="2">
    <source>
        <dbReference type="ARBA" id="ARBA00022525"/>
    </source>
</evidence>
<feature type="domain" description="Laminin EGF-like" evidence="14">
    <location>
        <begin position="126"/>
        <end position="175"/>
    </location>
</feature>
<feature type="disulfide bond" evidence="10">
    <location>
        <begin position="1711"/>
        <end position="1738"/>
    </location>
</feature>
<evidence type="ECO:0000259" key="15">
    <source>
        <dbReference type="PROSITE" id="PS51115"/>
    </source>
</evidence>
<protein>
    <submittedName>
        <fullName evidence="16">Putative laminin subunit alpha-1</fullName>
    </submittedName>
</protein>
<dbReference type="SMART" id="SM00282">
    <property type="entry name" value="LamG"/>
    <property type="match status" value="5"/>
</dbReference>
<comment type="caution">
    <text evidence="11">Lacks conserved residue(s) required for the propagation of feature annotation.</text>
</comment>